<keyword evidence="2" id="KW-1185">Reference proteome</keyword>
<reference evidence="1 2" key="1">
    <citation type="submission" date="2020-12" db="EMBL/GenBank/DDBJ databases">
        <title>Geomonas sp. Red421, isolated from paddy soil.</title>
        <authorList>
            <person name="Xu Z."/>
            <person name="Zhang Z."/>
            <person name="Masuda Y."/>
            <person name="Itoh H."/>
            <person name="Senoo K."/>
        </authorList>
    </citation>
    <scope>NUCLEOTIDE SEQUENCE [LARGE SCALE GENOMIC DNA]</scope>
    <source>
        <strain evidence="1 2">Red421</strain>
    </source>
</reference>
<dbReference type="RefSeq" id="WP_199389595.1">
    <property type="nucleotide sequence ID" value="NZ_JAEMHL010000006.1"/>
</dbReference>
<gene>
    <name evidence="1" type="ORF">JFN91_12855</name>
</gene>
<name>A0ABS0YFK8_9BACT</name>
<dbReference type="Proteomes" id="UP000614714">
    <property type="component" value="Unassembled WGS sequence"/>
</dbReference>
<evidence type="ECO:0000313" key="1">
    <source>
        <dbReference type="EMBL" id="MBJ6751106.1"/>
    </source>
</evidence>
<sequence>MLAIFVRLVFGSLLVSIVLVHPVPSWAAQSLGYIVEIADTGKSRELATLIETKVYRCVIPAKNMWVTDQQSNCAVWIGKNVPLEMLRAVLPEAMRLNPHLKFFYIVGDRGEKPPQVVDNTLHVGGHIEAALVKKLNMIDQQEMLAQLGKAASLEDLHRYLHEKNKPKPEQKPAS</sequence>
<comment type="caution">
    <text evidence="1">The sequence shown here is derived from an EMBL/GenBank/DDBJ whole genome shotgun (WGS) entry which is preliminary data.</text>
</comment>
<dbReference type="EMBL" id="JAEMHL010000006">
    <property type="protein sequence ID" value="MBJ6751106.1"/>
    <property type="molecule type" value="Genomic_DNA"/>
</dbReference>
<organism evidence="1 2">
    <name type="scientific">Geomonas anaerohicana</name>
    <dbReference type="NCBI Taxonomy" id="2798583"/>
    <lineage>
        <taxon>Bacteria</taxon>
        <taxon>Pseudomonadati</taxon>
        <taxon>Thermodesulfobacteriota</taxon>
        <taxon>Desulfuromonadia</taxon>
        <taxon>Geobacterales</taxon>
        <taxon>Geobacteraceae</taxon>
        <taxon>Geomonas</taxon>
    </lineage>
</organism>
<proteinExistence type="predicted"/>
<protein>
    <submittedName>
        <fullName evidence="1">Uncharacterized protein</fullName>
    </submittedName>
</protein>
<accession>A0ABS0YFK8</accession>
<evidence type="ECO:0000313" key="2">
    <source>
        <dbReference type="Proteomes" id="UP000614714"/>
    </source>
</evidence>